<keyword evidence="3" id="KW-1185">Reference proteome</keyword>
<dbReference type="InterPro" id="IPR037391">
    <property type="entry name" value="PMF1-bd"/>
</dbReference>
<dbReference type="EMBL" id="JAACNH010000005">
    <property type="protein sequence ID" value="KAG8441914.1"/>
    <property type="molecule type" value="Genomic_DNA"/>
</dbReference>
<name>A0A8T2JEJ6_9PIPI</name>
<feature type="non-terminal residue" evidence="2">
    <location>
        <position position="1"/>
    </location>
</feature>
<dbReference type="GO" id="GO:0007283">
    <property type="term" value="P:spermatogenesis"/>
    <property type="evidence" value="ECO:0007669"/>
    <property type="project" value="TreeGrafter"/>
</dbReference>
<organism evidence="2 3">
    <name type="scientific">Hymenochirus boettgeri</name>
    <name type="common">Congo dwarf clawed frog</name>
    <dbReference type="NCBI Taxonomy" id="247094"/>
    <lineage>
        <taxon>Eukaryota</taxon>
        <taxon>Metazoa</taxon>
        <taxon>Chordata</taxon>
        <taxon>Craniata</taxon>
        <taxon>Vertebrata</taxon>
        <taxon>Euteleostomi</taxon>
        <taxon>Amphibia</taxon>
        <taxon>Batrachia</taxon>
        <taxon>Anura</taxon>
        <taxon>Pipoidea</taxon>
        <taxon>Pipidae</taxon>
        <taxon>Pipinae</taxon>
        <taxon>Hymenochirus</taxon>
    </lineage>
</organism>
<dbReference type="Proteomes" id="UP000812440">
    <property type="component" value="Chromosome 6"/>
</dbReference>
<sequence>ENIHSLRSEKYNLCLDHNTMKMEHLQSKPDMPEKLYGQGKHQLKEKQEETNFHQIIEHRQHVDYLDFLKISRGNQEKSHIEILKLEQAITEHRKEMKQVERLYQNTLEKNGQLEAKIETQILTAQSEQDVFYKEISFKEAVIHNLKMQKIDCERKLNEADKQILHQNITYKELQCQYNGLLVYVKKREELIYSLTVQLEHAIASKQEAEKEMNNYGETIKHLHSELASLQTAEESARKRIIVKECGWQELYEECEKLKYIVGEMQFKLSSSDVKINELNSEAGILKCELDNKTKEIKILEAQLKEEKESLCRASDKLKNMKKAAANKVQDKEIKREALQSQLLKAQNQYSACYDELLHREKLLQILKEENIQLTKKIKQKSQDISKNVEEKKKLELNLAVATQRHKTALQEVTNRDQVILQLKIDLKTSLEKHFSSQEQLNLQEEEVSRLQQKMKCLQIETMKLWEKCNEQEDQLNQAEKDKQQLLHKHEILSDQV</sequence>
<evidence type="ECO:0000256" key="1">
    <source>
        <dbReference type="SAM" id="Coils"/>
    </source>
</evidence>
<dbReference type="AlphaFoldDB" id="A0A8T2JEJ6"/>
<feature type="coiled-coil region" evidence="1">
    <location>
        <begin position="82"/>
        <end position="116"/>
    </location>
</feature>
<feature type="coiled-coil region" evidence="1">
    <location>
        <begin position="198"/>
        <end position="225"/>
    </location>
</feature>
<comment type="caution">
    <text evidence="2">The sequence shown here is derived from an EMBL/GenBank/DDBJ whole genome shotgun (WGS) entry which is preliminary data.</text>
</comment>
<reference evidence="2" key="1">
    <citation type="thesis" date="2020" institute="ProQuest LLC" country="789 East Eisenhower Parkway, Ann Arbor, MI, USA">
        <title>Comparative Genomics and Chromosome Evolution.</title>
        <authorList>
            <person name="Mudd A.B."/>
        </authorList>
    </citation>
    <scope>NUCLEOTIDE SEQUENCE</scope>
    <source>
        <strain evidence="2">Female2</strain>
        <tissue evidence="2">Blood</tissue>
    </source>
</reference>
<dbReference type="PANTHER" id="PTHR18881:SF3">
    <property type="entry name" value="POLYAMINE-MODULATED FACTOR 1-BINDING PROTEIN 1"/>
    <property type="match status" value="1"/>
</dbReference>
<feature type="coiled-coil region" evidence="1">
    <location>
        <begin position="275"/>
        <end position="411"/>
    </location>
</feature>
<evidence type="ECO:0000313" key="3">
    <source>
        <dbReference type="Proteomes" id="UP000812440"/>
    </source>
</evidence>
<dbReference type="PANTHER" id="PTHR18881">
    <property type="entry name" value="POLYAMINE-MODULATED FACTOR 1-BINDING PROTEIN 1-RELATED"/>
    <property type="match status" value="1"/>
</dbReference>
<feature type="coiled-coil region" evidence="1">
    <location>
        <begin position="440"/>
        <end position="495"/>
    </location>
</feature>
<keyword evidence="1" id="KW-0175">Coiled coil</keyword>
<evidence type="ECO:0000313" key="2">
    <source>
        <dbReference type="EMBL" id="KAG8441914.1"/>
    </source>
</evidence>
<dbReference type="OrthoDB" id="6350415at2759"/>
<accession>A0A8T2JEJ6</accession>
<proteinExistence type="predicted"/>
<protein>
    <submittedName>
        <fullName evidence="2">Uncharacterized protein</fullName>
    </submittedName>
</protein>
<gene>
    <name evidence="2" type="ORF">GDO86_010915</name>
</gene>